<evidence type="ECO:0000256" key="1">
    <source>
        <dbReference type="SAM" id="MobiDB-lite"/>
    </source>
</evidence>
<feature type="region of interest" description="Disordered" evidence="1">
    <location>
        <begin position="1"/>
        <end position="46"/>
    </location>
</feature>
<organism evidence="2">
    <name type="scientific">Aphanomyces invadans</name>
    <dbReference type="NCBI Taxonomy" id="157072"/>
    <lineage>
        <taxon>Eukaryota</taxon>
        <taxon>Sar</taxon>
        <taxon>Stramenopiles</taxon>
        <taxon>Oomycota</taxon>
        <taxon>Saprolegniomycetes</taxon>
        <taxon>Saprolegniales</taxon>
        <taxon>Verrucalvaceae</taxon>
        <taxon>Aphanomyces</taxon>
    </lineage>
</organism>
<dbReference type="EMBL" id="KI914029">
    <property type="protein sequence ID" value="ETV90600.1"/>
    <property type="molecule type" value="Genomic_DNA"/>
</dbReference>
<dbReference type="RefSeq" id="XP_008880753.1">
    <property type="nucleotide sequence ID" value="XM_008882531.1"/>
</dbReference>
<dbReference type="GeneID" id="20091686"/>
<sequence length="275" mass="31267">MFALNQANFDSSSDEDLSAPRSPPPDSEGEVEDKSTPKRGQNTPRIPIVFDAEAVKRLDQVEMSDAAKHAYLKLRTSKPWQRWVESFQSFLPGVTVAQRDWNQRLRQFWERHAKVVWSRYFWIGYGHYGEPGHVADQSANHPKSDLNRANKAWLLLVTDLYRMEGHTVFQYLYVWARDAHPKDFAWCGELFKTAGSQGWAHQTVPFPYVRHEGQGIFNPPRWLREQSTTEKNQTGLYAVLPDHQCVESLSDHSVVAGSDVSGLPEGGSPTSAITL</sequence>
<dbReference type="AlphaFoldDB" id="A0A024T8W4"/>
<reference evidence="2" key="1">
    <citation type="submission" date="2013-12" db="EMBL/GenBank/DDBJ databases">
        <title>The Genome Sequence of Aphanomyces invadans NJM9701.</title>
        <authorList>
            <consortium name="The Broad Institute Genomics Platform"/>
            <person name="Russ C."/>
            <person name="Tyler B."/>
            <person name="van West P."/>
            <person name="Dieguez-Uribeondo J."/>
            <person name="Young S.K."/>
            <person name="Zeng Q."/>
            <person name="Gargeya S."/>
            <person name="Fitzgerald M."/>
            <person name="Abouelleil A."/>
            <person name="Alvarado L."/>
            <person name="Chapman S.B."/>
            <person name="Gainer-Dewar J."/>
            <person name="Goldberg J."/>
            <person name="Griggs A."/>
            <person name="Gujja S."/>
            <person name="Hansen M."/>
            <person name="Howarth C."/>
            <person name="Imamovic A."/>
            <person name="Ireland A."/>
            <person name="Larimer J."/>
            <person name="McCowan C."/>
            <person name="Murphy C."/>
            <person name="Pearson M."/>
            <person name="Poon T.W."/>
            <person name="Priest M."/>
            <person name="Roberts A."/>
            <person name="Saif S."/>
            <person name="Shea T."/>
            <person name="Sykes S."/>
            <person name="Wortman J."/>
            <person name="Nusbaum C."/>
            <person name="Birren B."/>
        </authorList>
    </citation>
    <scope>NUCLEOTIDE SEQUENCE [LARGE SCALE GENOMIC DNA]</scope>
    <source>
        <strain evidence="2">NJM9701</strain>
    </source>
</reference>
<proteinExistence type="predicted"/>
<evidence type="ECO:0000313" key="2">
    <source>
        <dbReference type="EMBL" id="ETV90600.1"/>
    </source>
</evidence>
<feature type="compositionally biased region" description="Polar residues" evidence="1">
    <location>
        <begin position="1"/>
        <end position="11"/>
    </location>
</feature>
<dbReference type="OrthoDB" id="87762at2759"/>
<dbReference type="VEuPathDB" id="FungiDB:H310_14636"/>
<protein>
    <submittedName>
        <fullName evidence="2">Uncharacterized protein</fullName>
    </submittedName>
</protein>
<accession>A0A024T8W4</accession>
<name>A0A024T8W4_9STRA</name>
<gene>
    <name evidence="2" type="ORF">H310_14636</name>
</gene>